<dbReference type="PRINTS" id="PR00344">
    <property type="entry name" value="BCTRLSENSOR"/>
</dbReference>
<dbReference type="GO" id="GO:0005524">
    <property type="term" value="F:ATP binding"/>
    <property type="evidence" value="ECO:0007669"/>
    <property type="project" value="UniProtKB-KW"/>
</dbReference>
<feature type="transmembrane region" description="Helical" evidence="15">
    <location>
        <begin position="146"/>
        <end position="168"/>
    </location>
</feature>
<evidence type="ECO:0000256" key="6">
    <source>
        <dbReference type="ARBA" id="ARBA00022553"/>
    </source>
</evidence>
<evidence type="ECO:0000256" key="9">
    <source>
        <dbReference type="ARBA" id="ARBA00022741"/>
    </source>
</evidence>
<evidence type="ECO:0000256" key="1">
    <source>
        <dbReference type="ARBA" id="ARBA00000085"/>
    </source>
</evidence>
<dbReference type="Pfam" id="PF02518">
    <property type="entry name" value="HATPase_c"/>
    <property type="match status" value="1"/>
</dbReference>
<dbReference type="SUPFAM" id="SSF47384">
    <property type="entry name" value="Homodimeric domain of signal transducing histidine kinase"/>
    <property type="match status" value="1"/>
</dbReference>
<accession>A0A0G3BQW1</accession>
<dbReference type="STRING" id="413882.AAW51_5116"/>
<dbReference type="GO" id="GO:0000155">
    <property type="term" value="F:phosphorelay sensor kinase activity"/>
    <property type="evidence" value="ECO:0007669"/>
    <property type="project" value="InterPro"/>
</dbReference>
<keyword evidence="13" id="KW-0902">Two-component regulatory system</keyword>
<dbReference type="CDD" id="cd00075">
    <property type="entry name" value="HATPase"/>
    <property type="match status" value="1"/>
</dbReference>
<dbReference type="PANTHER" id="PTHR44936:SF5">
    <property type="entry name" value="SENSOR HISTIDINE KINASE ENVZ"/>
    <property type="match status" value="1"/>
</dbReference>
<keyword evidence="11" id="KW-0067">ATP-binding</keyword>
<proteinExistence type="predicted"/>
<dbReference type="InterPro" id="IPR003661">
    <property type="entry name" value="HisK_dim/P_dom"/>
</dbReference>
<dbReference type="PANTHER" id="PTHR44936">
    <property type="entry name" value="SENSOR PROTEIN CREC"/>
    <property type="match status" value="1"/>
</dbReference>
<dbReference type="OrthoDB" id="9804645at2"/>
<reference evidence="18 19" key="1">
    <citation type="submission" date="2015-05" db="EMBL/GenBank/DDBJ databases">
        <authorList>
            <person name="Tang B."/>
            <person name="Yu Y."/>
        </authorList>
    </citation>
    <scope>NUCLEOTIDE SEQUENCE [LARGE SCALE GENOMIC DNA]</scope>
    <source>
        <strain evidence="18 19">DSM 7029</strain>
    </source>
</reference>
<keyword evidence="19" id="KW-1185">Reference proteome</keyword>
<dbReference type="InterPro" id="IPR003660">
    <property type="entry name" value="HAMP_dom"/>
</dbReference>
<dbReference type="AlphaFoldDB" id="A0A0G3BQW1"/>
<evidence type="ECO:0000256" key="7">
    <source>
        <dbReference type="ARBA" id="ARBA00022679"/>
    </source>
</evidence>
<keyword evidence="6" id="KW-0597">Phosphoprotein</keyword>
<evidence type="ECO:0000259" key="16">
    <source>
        <dbReference type="PROSITE" id="PS50109"/>
    </source>
</evidence>
<dbReference type="SMART" id="SM00387">
    <property type="entry name" value="HATPase_c"/>
    <property type="match status" value="1"/>
</dbReference>
<feature type="domain" description="HAMP" evidence="17">
    <location>
        <begin position="166"/>
        <end position="218"/>
    </location>
</feature>
<keyword evidence="4" id="KW-1003">Cell membrane</keyword>
<sequence>MRRRFDSLFTRLLLAQALFAVVLFTSFGAVYVRDRNAMLASVAAQQWAPPLAAAAAAQPLPTGDALPVERRAAVPDDAVRPRVLAPRLRTFRRELQARGVAVGSIAFSGDGSAQRLWLQVDPGHGVAPVWLGIDAPFLTPGDSQRVWLGLGLTGLLVVGLAWALARWLTRPLARLHRRIRRGEPAGSARPAGWRVTREIAEIEHAYDVLLARLAQQQRERSLLLAGVSHDLRSPLSRIRLAAELLPEDEAHARRRDTIIANVAAADRLIESFLDLVRTEQSATREAVDLAALARRVVAGFEREEAELRVDAPPVLELTQADPHLLERALFNLVDNALKHGRAPVRLRVSANAHEGVIEVRDAGPGIAPDQREHLLQAFSRGDASRAQPGFGLGLAVVQQVAARLGGRVDMAGGPGDWRVSMRLPLDDRGALPG</sequence>
<evidence type="ECO:0000256" key="8">
    <source>
        <dbReference type="ARBA" id="ARBA00022692"/>
    </source>
</evidence>
<evidence type="ECO:0000259" key="17">
    <source>
        <dbReference type="PROSITE" id="PS50885"/>
    </source>
</evidence>
<dbReference type="Gene3D" id="1.10.287.130">
    <property type="match status" value="1"/>
</dbReference>
<evidence type="ECO:0000256" key="2">
    <source>
        <dbReference type="ARBA" id="ARBA00004429"/>
    </source>
</evidence>
<dbReference type="RefSeq" id="WP_047196869.1">
    <property type="nucleotide sequence ID" value="NZ_CP011371.1"/>
</dbReference>
<dbReference type="SUPFAM" id="SSF55874">
    <property type="entry name" value="ATPase domain of HSP90 chaperone/DNA topoisomerase II/histidine kinase"/>
    <property type="match status" value="1"/>
</dbReference>
<dbReference type="InterPro" id="IPR005467">
    <property type="entry name" value="His_kinase_dom"/>
</dbReference>
<organism evidence="18 19">
    <name type="scientific">Caldimonas brevitalea</name>
    <dbReference type="NCBI Taxonomy" id="413882"/>
    <lineage>
        <taxon>Bacteria</taxon>
        <taxon>Pseudomonadati</taxon>
        <taxon>Pseudomonadota</taxon>
        <taxon>Betaproteobacteria</taxon>
        <taxon>Burkholderiales</taxon>
        <taxon>Sphaerotilaceae</taxon>
        <taxon>Caldimonas</taxon>
    </lineage>
</organism>
<gene>
    <name evidence="18" type="primary">envZ</name>
    <name evidence="18" type="ORF">AAW51_5116</name>
</gene>
<feature type="domain" description="Histidine kinase" evidence="16">
    <location>
        <begin position="226"/>
        <end position="427"/>
    </location>
</feature>
<evidence type="ECO:0000256" key="4">
    <source>
        <dbReference type="ARBA" id="ARBA00022475"/>
    </source>
</evidence>
<dbReference type="EC" id="2.7.13.3" evidence="3"/>
<dbReference type="SMART" id="SM00388">
    <property type="entry name" value="HisKA"/>
    <property type="match status" value="1"/>
</dbReference>
<evidence type="ECO:0000256" key="13">
    <source>
        <dbReference type="ARBA" id="ARBA00023012"/>
    </source>
</evidence>
<dbReference type="CDD" id="cd00082">
    <property type="entry name" value="HisKA"/>
    <property type="match status" value="1"/>
</dbReference>
<evidence type="ECO:0000256" key="11">
    <source>
        <dbReference type="ARBA" id="ARBA00022840"/>
    </source>
</evidence>
<evidence type="ECO:0000256" key="12">
    <source>
        <dbReference type="ARBA" id="ARBA00022989"/>
    </source>
</evidence>
<evidence type="ECO:0000313" key="19">
    <source>
        <dbReference type="Proteomes" id="UP000035352"/>
    </source>
</evidence>
<keyword evidence="5" id="KW-0997">Cell inner membrane</keyword>
<evidence type="ECO:0000256" key="10">
    <source>
        <dbReference type="ARBA" id="ARBA00022777"/>
    </source>
</evidence>
<dbReference type="PROSITE" id="PS50885">
    <property type="entry name" value="HAMP"/>
    <property type="match status" value="1"/>
</dbReference>
<evidence type="ECO:0000256" key="15">
    <source>
        <dbReference type="SAM" id="Phobius"/>
    </source>
</evidence>
<protein>
    <recommendedName>
        <fullName evidence="3">histidine kinase</fullName>
        <ecNumber evidence="3">2.7.13.3</ecNumber>
    </recommendedName>
</protein>
<dbReference type="Proteomes" id="UP000035352">
    <property type="component" value="Chromosome"/>
</dbReference>
<keyword evidence="9" id="KW-0547">Nucleotide-binding</keyword>
<keyword evidence="12 15" id="KW-1133">Transmembrane helix</keyword>
<name>A0A0G3BQW1_9BURK</name>
<dbReference type="EMBL" id="CP011371">
    <property type="protein sequence ID" value="AKJ31807.1"/>
    <property type="molecule type" value="Genomic_DNA"/>
</dbReference>
<keyword evidence="8 15" id="KW-0812">Transmembrane</keyword>
<comment type="subcellular location">
    <subcellularLocation>
        <location evidence="2">Cell inner membrane</location>
        <topology evidence="2">Multi-pass membrane protein</topology>
    </subcellularLocation>
</comment>
<dbReference type="InterPro" id="IPR003594">
    <property type="entry name" value="HATPase_dom"/>
</dbReference>
<evidence type="ECO:0000256" key="3">
    <source>
        <dbReference type="ARBA" id="ARBA00012438"/>
    </source>
</evidence>
<dbReference type="KEGG" id="pbh:AAW51_5116"/>
<evidence type="ECO:0000313" key="18">
    <source>
        <dbReference type="EMBL" id="AKJ31807.1"/>
    </source>
</evidence>
<comment type="catalytic activity">
    <reaction evidence="1">
        <text>ATP + protein L-histidine = ADP + protein N-phospho-L-histidine.</text>
        <dbReference type="EC" id="2.7.13.3"/>
    </reaction>
</comment>
<dbReference type="PROSITE" id="PS50109">
    <property type="entry name" value="HIS_KIN"/>
    <property type="match status" value="1"/>
</dbReference>
<dbReference type="InterPro" id="IPR050980">
    <property type="entry name" value="2C_sensor_his_kinase"/>
</dbReference>
<dbReference type="Gene3D" id="3.30.565.10">
    <property type="entry name" value="Histidine kinase-like ATPase, C-terminal domain"/>
    <property type="match status" value="1"/>
</dbReference>
<dbReference type="InterPro" id="IPR004358">
    <property type="entry name" value="Sig_transdc_His_kin-like_C"/>
</dbReference>
<keyword evidence="10 18" id="KW-0418">Kinase</keyword>
<evidence type="ECO:0000256" key="5">
    <source>
        <dbReference type="ARBA" id="ARBA00022519"/>
    </source>
</evidence>
<dbReference type="InterPro" id="IPR036890">
    <property type="entry name" value="HATPase_C_sf"/>
</dbReference>
<evidence type="ECO:0000256" key="14">
    <source>
        <dbReference type="ARBA" id="ARBA00023136"/>
    </source>
</evidence>
<keyword evidence="14 15" id="KW-0472">Membrane</keyword>
<dbReference type="Pfam" id="PF00512">
    <property type="entry name" value="HisKA"/>
    <property type="match status" value="1"/>
</dbReference>
<keyword evidence="7" id="KW-0808">Transferase</keyword>
<dbReference type="InterPro" id="IPR036097">
    <property type="entry name" value="HisK_dim/P_sf"/>
</dbReference>
<dbReference type="GO" id="GO:0005886">
    <property type="term" value="C:plasma membrane"/>
    <property type="evidence" value="ECO:0007669"/>
    <property type="project" value="UniProtKB-SubCell"/>
</dbReference>